<accession>A0A1G6PTU8</accession>
<reference evidence="2" key="1">
    <citation type="submission" date="2016-10" db="EMBL/GenBank/DDBJ databases">
        <authorList>
            <person name="Varghese N."/>
            <person name="Submissions S."/>
        </authorList>
    </citation>
    <scope>NUCLEOTIDE SEQUENCE [LARGE SCALE GENOMIC DNA]</scope>
    <source>
        <strain evidence="2">DSM 23095</strain>
    </source>
</reference>
<keyword evidence="2" id="KW-1185">Reference proteome</keyword>
<evidence type="ECO:0000313" key="1">
    <source>
        <dbReference type="EMBL" id="SDC83094.1"/>
    </source>
</evidence>
<sequence>MNFKHFLFTRFNVQYLEMVPYNLGMDPDVWLEGRIELFFDFCYPSVKNQTCKDFQWIVFFDTRTPSHFLDSIAAQDTDGIIAFHYTDHWKKLNGEILQIMNREKNQYDSFISTRIDGDDAVSGDFICSIQSEVMKLKTETPFAINCSNGVILDTQLGIFYQKKILSNAFISLVQNSASLNTSIFKVEHQTISREIKTIELEEPKMWLQVVHGGNLINKTSGLPLTKNIGQHFNISLEINDANPKSGNLLKAYLKYLRIRVNNLKIKVNRVFGK</sequence>
<gene>
    <name evidence="1" type="ORF">SAMN04488104_100727</name>
</gene>
<protein>
    <submittedName>
        <fullName evidence="1">Putative rhamnosyl transferase</fullName>
    </submittedName>
</protein>
<dbReference type="InterPro" id="IPR021466">
    <property type="entry name" value="Put_rhamnosyl_transferase"/>
</dbReference>
<dbReference type="Proteomes" id="UP000199060">
    <property type="component" value="Unassembled WGS sequence"/>
</dbReference>
<dbReference type="RefSeq" id="WP_087938315.1">
    <property type="nucleotide sequence ID" value="NZ_FNAC01000007.1"/>
</dbReference>
<dbReference type="GO" id="GO:0016740">
    <property type="term" value="F:transferase activity"/>
    <property type="evidence" value="ECO:0007669"/>
    <property type="project" value="UniProtKB-KW"/>
</dbReference>
<proteinExistence type="predicted"/>
<evidence type="ECO:0000313" key="2">
    <source>
        <dbReference type="Proteomes" id="UP000199060"/>
    </source>
</evidence>
<name>A0A1G6PTU8_9BACT</name>
<dbReference type="Pfam" id="PF11316">
    <property type="entry name" value="Rhamno_transf"/>
    <property type="match status" value="1"/>
</dbReference>
<organism evidence="1 2">
    <name type="scientific">Algoriphagus faecimaris</name>
    <dbReference type="NCBI Taxonomy" id="686796"/>
    <lineage>
        <taxon>Bacteria</taxon>
        <taxon>Pseudomonadati</taxon>
        <taxon>Bacteroidota</taxon>
        <taxon>Cytophagia</taxon>
        <taxon>Cytophagales</taxon>
        <taxon>Cyclobacteriaceae</taxon>
        <taxon>Algoriphagus</taxon>
    </lineage>
</organism>
<dbReference type="STRING" id="686796.SAMN04488104_100727"/>
<dbReference type="AlphaFoldDB" id="A0A1G6PTU8"/>
<dbReference type="OrthoDB" id="9771846at2"/>
<dbReference type="EMBL" id="FNAC01000007">
    <property type="protein sequence ID" value="SDC83094.1"/>
    <property type="molecule type" value="Genomic_DNA"/>
</dbReference>
<keyword evidence="1" id="KW-0808">Transferase</keyword>